<protein>
    <submittedName>
        <fullName evidence="1">DUF2946 domain-containing protein</fullName>
    </submittedName>
</protein>
<evidence type="ECO:0000313" key="2">
    <source>
        <dbReference type="Proteomes" id="UP001528673"/>
    </source>
</evidence>
<name>A0ABT5N2P2_9BURK</name>
<accession>A0ABT5N2P2</accession>
<reference evidence="1 2" key="1">
    <citation type="submission" date="2023-02" db="EMBL/GenBank/DDBJ databases">
        <title>Bacterial whole genomic sequence of Curvibacter sp. HBC61.</title>
        <authorList>
            <person name="Le V."/>
            <person name="Ko S.-R."/>
            <person name="Ahn C.-Y."/>
            <person name="Oh H.-M."/>
        </authorList>
    </citation>
    <scope>NUCLEOTIDE SEQUENCE [LARGE SCALE GENOMIC DNA]</scope>
    <source>
        <strain evidence="1 2">HBC61</strain>
    </source>
</reference>
<dbReference type="EMBL" id="JAQSIP010000006">
    <property type="protein sequence ID" value="MDD0839781.1"/>
    <property type="molecule type" value="Genomic_DNA"/>
</dbReference>
<keyword evidence="2" id="KW-1185">Reference proteome</keyword>
<dbReference type="InterPro" id="IPR021333">
    <property type="entry name" value="DUF2946"/>
</dbReference>
<proteinExistence type="predicted"/>
<comment type="caution">
    <text evidence="1">The sequence shown here is derived from an EMBL/GenBank/DDBJ whole genome shotgun (WGS) entry which is preliminary data.</text>
</comment>
<evidence type="ECO:0000313" key="1">
    <source>
        <dbReference type="EMBL" id="MDD0839781.1"/>
    </source>
</evidence>
<organism evidence="1 2">
    <name type="scientific">Curvibacter cyanobacteriorum</name>
    <dbReference type="NCBI Taxonomy" id="3026422"/>
    <lineage>
        <taxon>Bacteria</taxon>
        <taxon>Pseudomonadati</taxon>
        <taxon>Pseudomonadota</taxon>
        <taxon>Betaproteobacteria</taxon>
        <taxon>Burkholderiales</taxon>
        <taxon>Comamonadaceae</taxon>
        <taxon>Curvibacter</taxon>
    </lineage>
</organism>
<dbReference type="Proteomes" id="UP001528673">
    <property type="component" value="Unassembled WGS sequence"/>
</dbReference>
<gene>
    <name evidence="1" type="ORF">PSQ40_14445</name>
</gene>
<dbReference type="Pfam" id="PF11162">
    <property type="entry name" value="DUF2946"/>
    <property type="match status" value="1"/>
</dbReference>
<sequence length="125" mass="12794">MPPMQSTKPSRTFVQLVLLWFALTLGCAVASPLVAPKAMTLICSGAGAIELVPLPDNDGPMLSAEHGTMDCSLCVNVGAPPPPLLSDTAPVPAPLAHALRAIPAARIAVLTAPPLPSRGPPHALR</sequence>